<keyword evidence="2" id="KW-1185">Reference proteome</keyword>
<gene>
    <name evidence="1" type="ORF">VNO77_02291</name>
</gene>
<protein>
    <submittedName>
        <fullName evidence="1">Uncharacterized protein</fullName>
    </submittedName>
</protein>
<evidence type="ECO:0000313" key="1">
    <source>
        <dbReference type="EMBL" id="KAK7360307.1"/>
    </source>
</evidence>
<name>A0AAN9MXZ5_CANGL</name>
<accession>A0AAN9MXZ5</accession>
<evidence type="ECO:0000313" key="2">
    <source>
        <dbReference type="Proteomes" id="UP001367508"/>
    </source>
</evidence>
<comment type="caution">
    <text evidence="1">The sequence shown here is derived from an EMBL/GenBank/DDBJ whole genome shotgun (WGS) entry which is preliminary data.</text>
</comment>
<reference evidence="1 2" key="1">
    <citation type="submission" date="2024-01" db="EMBL/GenBank/DDBJ databases">
        <title>The genomes of 5 underutilized Papilionoideae crops provide insights into root nodulation and disease resistanc.</title>
        <authorList>
            <person name="Jiang F."/>
        </authorList>
    </citation>
    <scope>NUCLEOTIDE SEQUENCE [LARGE SCALE GENOMIC DNA]</scope>
    <source>
        <strain evidence="1">LVBAO_FW01</strain>
        <tissue evidence="1">Leaves</tissue>
    </source>
</reference>
<sequence>MGKIETRIMVGKGVGDYKGLGLIPAWLVIAKAKSNGEILCNDGWGLVTDKGFASIEGRLLLMYNTKVG</sequence>
<dbReference type="EMBL" id="JAYMYQ010000001">
    <property type="protein sequence ID" value="KAK7360307.1"/>
    <property type="molecule type" value="Genomic_DNA"/>
</dbReference>
<organism evidence="1 2">
    <name type="scientific">Canavalia gladiata</name>
    <name type="common">Sword bean</name>
    <name type="synonym">Dolichos gladiatus</name>
    <dbReference type="NCBI Taxonomy" id="3824"/>
    <lineage>
        <taxon>Eukaryota</taxon>
        <taxon>Viridiplantae</taxon>
        <taxon>Streptophyta</taxon>
        <taxon>Embryophyta</taxon>
        <taxon>Tracheophyta</taxon>
        <taxon>Spermatophyta</taxon>
        <taxon>Magnoliopsida</taxon>
        <taxon>eudicotyledons</taxon>
        <taxon>Gunneridae</taxon>
        <taxon>Pentapetalae</taxon>
        <taxon>rosids</taxon>
        <taxon>fabids</taxon>
        <taxon>Fabales</taxon>
        <taxon>Fabaceae</taxon>
        <taxon>Papilionoideae</taxon>
        <taxon>50 kb inversion clade</taxon>
        <taxon>NPAAA clade</taxon>
        <taxon>indigoferoid/millettioid clade</taxon>
        <taxon>Phaseoleae</taxon>
        <taxon>Canavalia</taxon>
    </lineage>
</organism>
<dbReference type="Proteomes" id="UP001367508">
    <property type="component" value="Unassembled WGS sequence"/>
</dbReference>
<dbReference type="AlphaFoldDB" id="A0AAN9MXZ5"/>
<proteinExistence type="predicted"/>